<gene>
    <name evidence="7" type="ORF">FHX74_002101</name>
</gene>
<dbReference type="InterPro" id="IPR036034">
    <property type="entry name" value="PDZ_sf"/>
</dbReference>
<comment type="similarity">
    <text evidence="1">Belongs to the peptidase S1C family.</text>
</comment>
<dbReference type="PANTHER" id="PTHR43343:SF3">
    <property type="entry name" value="PROTEASE DO-LIKE 8, CHLOROPLASTIC"/>
    <property type="match status" value="1"/>
</dbReference>
<feature type="compositionally biased region" description="Low complexity" evidence="4">
    <location>
        <begin position="1"/>
        <end position="13"/>
    </location>
</feature>
<dbReference type="SUPFAM" id="SSF50494">
    <property type="entry name" value="Trypsin-like serine proteases"/>
    <property type="match status" value="1"/>
</dbReference>
<dbReference type="Proteomes" id="UP000523079">
    <property type="component" value="Unassembled WGS sequence"/>
</dbReference>
<feature type="region of interest" description="Disordered" evidence="4">
    <location>
        <begin position="1"/>
        <end position="115"/>
    </location>
</feature>
<evidence type="ECO:0000313" key="8">
    <source>
        <dbReference type="Proteomes" id="UP000523079"/>
    </source>
</evidence>
<dbReference type="Pfam" id="PF13365">
    <property type="entry name" value="Trypsin_2"/>
    <property type="match status" value="1"/>
</dbReference>
<dbReference type="InterPro" id="IPR001478">
    <property type="entry name" value="PDZ"/>
</dbReference>
<dbReference type="Gene3D" id="2.30.42.10">
    <property type="match status" value="1"/>
</dbReference>
<dbReference type="GO" id="GO:0004252">
    <property type="term" value="F:serine-type endopeptidase activity"/>
    <property type="evidence" value="ECO:0007669"/>
    <property type="project" value="InterPro"/>
</dbReference>
<keyword evidence="2 7" id="KW-0645">Protease</keyword>
<reference evidence="7 8" key="1">
    <citation type="submission" date="2020-07" db="EMBL/GenBank/DDBJ databases">
        <title>Sequencing the genomes of 1000 actinobacteria strains.</title>
        <authorList>
            <person name="Klenk H.-P."/>
        </authorList>
    </citation>
    <scope>NUCLEOTIDE SEQUENCE [LARGE SCALE GENOMIC DNA]</scope>
    <source>
        <strain evidence="7 8">DSM 100723</strain>
    </source>
</reference>
<dbReference type="GO" id="GO:0006508">
    <property type="term" value="P:proteolysis"/>
    <property type="evidence" value="ECO:0007669"/>
    <property type="project" value="UniProtKB-KW"/>
</dbReference>
<dbReference type="InterPro" id="IPR001940">
    <property type="entry name" value="Peptidase_S1C"/>
</dbReference>
<organism evidence="7 8">
    <name type="scientific">Microlunatus kandeliicorticis</name>
    <dbReference type="NCBI Taxonomy" id="1759536"/>
    <lineage>
        <taxon>Bacteria</taxon>
        <taxon>Bacillati</taxon>
        <taxon>Actinomycetota</taxon>
        <taxon>Actinomycetes</taxon>
        <taxon>Propionibacteriales</taxon>
        <taxon>Propionibacteriaceae</taxon>
        <taxon>Microlunatus</taxon>
    </lineage>
</organism>
<dbReference type="InterPro" id="IPR051201">
    <property type="entry name" value="Chloro_Bact_Ser_Proteases"/>
</dbReference>
<dbReference type="InterPro" id="IPR009003">
    <property type="entry name" value="Peptidase_S1_PA"/>
</dbReference>
<feature type="compositionally biased region" description="Basic and acidic residues" evidence="4">
    <location>
        <begin position="14"/>
        <end position="34"/>
    </location>
</feature>
<feature type="transmembrane region" description="Helical" evidence="5">
    <location>
        <begin position="149"/>
        <end position="172"/>
    </location>
</feature>
<name>A0A7W3ISJ8_9ACTN</name>
<keyword evidence="5" id="KW-0812">Transmembrane</keyword>
<comment type="caution">
    <text evidence="7">The sequence shown here is derived from an EMBL/GenBank/DDBJ whole genome shotgun (WGS) entry which is preliminary data.</text>
</comment>
<evidence type="ECO:0000313" key="7">
    <source>
        <dbReference type="EMBL" id="MBA8794482.1"/>
    </source>
</evidence>
<proteinExistence type="inferred from homology"/>
<dbReference type="PRINTS" id="PR00834">
    <property type="entry name" value="PROTEASES2C"/>
</dbReference>
<sequence length="504" mass="50227">MSSDSGSRPSSQPDRPDRDSWFDDVFGRRDRSGDGDPASSPTAADPRGSDPAEGWDPFGGPPTQELPAFGDLGGPTSETRPSWVSGGVSSHPDGFGGPPGPVATGGHPGWGAPSSGPVGWSYPTAVDPRVTAPAAFAPAPRRPRRRGTVARTVAVAALVALVVGGAAGYGGYRLGARDLPVAGPSLASPAGTGSAAPRSSAVAVARAVLPSTVTIQVTGAAGTGTGSGFVYDDRGHILTNNHVVSAGGGDGRLLIELSDGTSVIGSVVGRSPSYDLAVVRVDDASRLTPVRFGDSDAVQVGETALAVGSPLGLGGTVTEGIISATHRPVAVDENSDADAPSAYIDALQTDAAINPGNSGGPLVDDSGRVIGVNSAILTLGSGTGSQQSGNIGLGFAIPIDQARTVAAELISRGVATYPVLGAGVTDGQTDAGAVLQSVEPGQPAAQAGLQVGDVVTALDGRRVSRAQELIVAVRSHRPGDRVSVTYDRGGVTARTTVTLGSREG</sequence>
<evidence type="ECO:0000256" key="4">
    <source>
        <dbReference type="SAM" id="MobiDB-lite"/>
    </source>
</evidence>
<dbReference type="EC" id="3.4.21.-" evidence="7"/>
<dbReference type="SUPFAM" id="SSF50156">
    <property type="entry name" value="PDZ domain-like"/>
    <property type="match status" value="1"/>
</dbReference>
<accession>A0A7W3ISJ8</accession>
<evidence type="ECO:0000259" key="6">
    <source>
        <dbReference type="PROSITE" id="PS50106"/>
    </source>
</evidence>
<evidence type="ECO:0000256" key="3">
    <source>
        <dbReference type="ARBA" id="ARBA00022801"/>
    </source>
</evidence>
<dbReference type="SMART" id="SM00228">
    <property type="entry name" value="PDZ"/>
    <property type="match status" value="1"/>
</dbReference>
<protein>
    <submittedName>
        <fullName evidence="7">Putative serine protease PepD</fullName>
        <ecNumber evidence="7">3.4.21.-</ecNumber>
    </submittedName>
</protein>
<keyword evidence="8" id="KW-1185">Reference proteome</keyword>
<evidence type="ECO:0000256" key="2">
    <source>
        <dbReference type="ARBA" id="ARBA00022670"/>
    </source>
</evidence>
<dbReference type="PROSITE" id="PS50106">
    <property type="entry name" value="PDZ"/>
    <property type="match status" value="1"/>
</dbReference>
<dbReference type="Pfam" id="PF13180">
    <property type="entry name" value="PDZ_2"/>
    <property type="match status" value="1"/>
</dbReference>
<dbReference type="EMBL" id="JACGWT010000003">
    <property type="protein sequence ID" value="MBA8794482.1"/>
    <property type="molecule type" value="Genomic_DNA"/>
</dbReference>
<dbReference type="PANTHER" id="PTHR43343">
    <property type="entry name" value="PEPTIDASE S12"/>
    <property type="match status" value="1"/>
</dbReference>
<keyword evidence="5" id="KW-0472">Membrane</keyword>
<keyword evidence="3 7" id="KW-0378">Hydrolase</keyword>
<keyword evidence="5" id="KW-1133">Transmembrane helix</keyword>
<dbReference type="Gene3D" id="2.40.10.10">
    <property type="entry name" value="Trypsin-like serine proteases"/>
    <property type="match status" value="2"/>
</dbReference>
<dbReference type="AlphaFoldDB" id="A0A7W3ISJ8"/>
<feature type="domain" description="PDZ" evidence="6">
    <location>
        <begin position="404"/>
        <end position="464"/>
    </location>
</feature>
<dbReference type="InterPro" id="IPR043504">
    <property type="entry name" value="Peptidase_S1_PA_chymotrypsin"/>
</dbReference>
<evidence type="ECO:0000256" key="5">
    <source>
        <dbReference type="SAM" id="Phobius"/>
    </source>
</evidence>
<evidence type="ECO:0000256" key="1">
    <source>
        <dbReference type="ARBA" id="ARBA00010541"/>
    </source>
</evidence>